<dbReference type="GO" id="GO:0004190">
    <property type="term" value="F:aspartic-type endopeptidase activity"/>
    <property type="evidence" value="ECO:0007669"/>
    <property type="project" value="InterPro"/>
</dbReference>
<dbReference type="GO" id="GO:0005886">
    <property type="term" value="C:plasma membrane"/>
    <property type="evidence" value="ECO:0007669"/>
    <property type="project" value="TreeGrafter"/>
</dbReference>
<gene>
    <name evidence="4" type="ORF">ERL59_05265</name>
</gene>
<keyword evidence="2" id="KW-0472">Membrane</keyword>
<dbReference type="RefSeq" id="WP_160645151.1">
    <property type="nucleotide sequence ID" value="NZ_SIJB01000013.1"/>
</dbReference>
<dbReference type="GO" id="GO:0006465">
    <property type="term" value="P:signal peptide processing"/>
    <property type="evidence" value="ECO:0007669"/>
    <property type="project" value="TreeGrafter"/>
</dbReference>
<feature type="transmembrane region" description="Helical" evidence="2">
    <location>
        <begin position="89"/>
        <end position="113"/>
    </location>
</feature>
<feature type="transmembrane region" description="Helical" evidence="2">
    <location>
        <begin position="24"/>
        <end position="42"/>
    </location>
</feature>
<comment type="similarity">
    <text evidence="1">Belongs to the peptidase A24 family.</text>
</comment>
<keyword evidence="2" id="KW-0812">Transmembrane</keyword>
<protein>
    <recommendedName>
        <fullName evidence="3">Prepilin type IV endopeptidase peptidase domain-containing protein</fullName>
    </recommendedName>
</protein>
<evidence type="ECO:0000256" key="1">
    <source>
        <dbReference type="ARBA" id="ARBA00005801"/>
    </source>
</evidence>
<feature type="domain" description="Prepilin type IV endopeptidase peptidase" evidence="3">
    <location>
        <begin position="6"/>
        <end position="108"/>
    </location>
</feature>
<accession>A0A6N9Q1X3</accession>
<organism evidence="4 5">
    <name type="scientific">Chengkuizengella marina</name>
    <dbReference type="NCBI Taxonomy" id="2507566"/>
    <lineage>
        <taxon>Bacteria</taxon>
        <taxon>Bacillati</taxon>
        <taxon>Bacillota</taxon>
        <taxon>Bacilli</taxon>
        <taxon>Bacillales</taxon>
        <taxon>Paenibacillaceae</taxon>
        <taxon>Chengkuizengella</taxon>
    </lineage>
</organism>
<proteinExistence type="inferred from homology"/>
<dbReference type="OrthoDB" id="5508079at2"/>
<dbReference type="AlphaFoldDB" id="A0A6N9Q1X3"/>
<dbReference type="InterPro" id="IPR050882">
    <property type="entry name" value="Prepilin_peptidase/N-MTase"/>
</dbReference>
<keyword evidence="2" id="KW-1133">Transmembrane helix</keyword>
<dbReference type="Gene3D" id="1.20.120.1220">
    <property type="match status" value="1"/>
</dbReference>
<comment type="caution">
    <text evidence="4">The sequence shown here is derived from an EMBL/GenBank/DDBJ whole genome shotgun (WGS) entry which is preliminary data.</text>
</comment>
<feature type="transmembrane region" description="Helical" evidence="2">
    <location>
        <begin position="49"/>
        <end position="69"/>
    </location>
</feature>
<name>A0A6N9Q1X3_9BACL</name>
<dbReference type="PANTHER" id="PTHR30487:SF0">
    <property type="entry name" value="PREPILIN LEADER PEPTIDASE_N-METHYLTRANSFERASE-RELATED"/>
    <property type="match status" value="1"/>
</dbReference>
<keyword evidence="5" id="KW-1185">Reference proteome</keyword>
<dbReference type="Pfam" id="PF01478">
    <property type="entry name" value="Peptidase_A24"/>
    <property type="match status" value="1"/>
</dbReference>
<dbReference type="EMBL" id="SIJB01000013">
    <property type="protein sequence ID" value="NBI28360.1"/>
    <property type="molecule type" value="Genomic_DNA"/>
</dbReference>
<dbReference type="Proteomes" id="UP000448943">
    <property type="component" value="Unassembled WGS sequence"/>
</dbReference>
<evidence type="ECO:0000256" key="2">
    <source>
        <dbReference type="SAM" id="Phobius"/>
    </source>
</evidence>
<dbReference type="InterPro" id="IPR000045">
    <property type="entry name" value="Prepilin_IV_endopep_pep"/>
</dbReference>
<evidence type="ECO:0000259" key="3">
    <source>
        <dbReference type="Pfam" id="PF01478"/>
    </source>
</evidence>
<reference evidence="4 5" key="1">
    <citation type="submission" date="2019-01" db="EMBL/GenBank/DDBJ databases">
        <title>Chengkuizengella sp. nov., isolated from deep-sea sediment of East Pacific Ocean.</title>
        <authorList>
            <person name="Yang J."/>
            <person name="Lai Q."/>
            <person name="Shao Z."/>
        </authorList>
    </citation>
    <scope>NUCLEOTIDE SEQUENCE [LARGE SCALE GENOMIC DNA]</scope>
    <source>
        <strain evidence="4 5">YPA3-1-1</strain>
    </source>
</reference>
<dbReference type="PANTHER" id="PTHR30487">
    <property type="entry name" value="TYPE 4 PREPILIN-LIKE PROTEINS LEADER PEPTIDE-PROCESSING ENZYME"/>
    <property type="match status" value="1"/>
</dbReference>
<evidence type="ECO:0000313" key="5">
    <source>
        <dbReference type="Proteomes" id="UP000448943"/>
    </source>
</evidence>
<sequence>MYLNICLIVILIISVITDLKSRKIYNVVIFPGILLAFFSHLISGGLQPFFYSLLSCLVGLLILLIPYFMGGMGAGDVKLLALVGAFKGITFVFFTAIYMSIIGAVLSLIVLLLKKGAKQKLKFFFYFLYGWKNGVRIPLSFQKNSISGTVPYGLAIAGGVVWNWIKGGI</sequence>
<evidence type="ECO:0000313" key="4">
    <source>
        <dbReference type="EMBL" id="NBI28360.1"/>
    </source>
</evidence>